<evidence type="ECO:0008006" key="3">
    <source>
        <dbReference type="Google" id="ProtNLM"/>
    </source>
</evidence>
<gene>
    <name evidence="1" type="ORF">AB1Y20_016061</name>
</gene>
<dbReference type="SUPFAM" id="SSF52266">
    <property type="entry name" value="SGNH hydrolase"/>
    <property type="match status" value="1"/>
</dbReference>
<protein>
    <recommendedName>
        <fullName evidence="3">SGNH hydrolase-type esterase domain-containing protein</fullName>
    </recommendedName>
</protein>
<reference evidence="1 2" key="1">
    <citation type="journal article" date="2024" name="Science">
        <title>Giant polyketide synthase enzymes in the biosynthesis of giant marine polyether toxins.</title>
        <authorList>
            <person name="Fallon T.R."/>
            <person name="Shende V.V."/>
            <person name="Wierzbicki I.H."/>
            <person name="Pendleton A.L."/>
            <person name="Watervoot N.F."/>
            <person name="Auber R.P."/>
            <person name="Gonzalez D.J."/>
            <person name="Wisecaver J.H."/>
            <person name="Moore B.S."/>
        </authorList>
    </citation>
    <scope>NUCLEOTIDE SEQUENCE [LARGE SCALE GENOMIC DNA]</scope>
    <source>
        <strain evidence="1 2">12B1</strain>
    </source>
</reference>
<proteinExistence type="predicted"/>
<name>A0AB34K2H3_PRYPA</name>
<dbReference type="InterPro" id="IPR036514">
    <property type="entry name" value="SGNH_hydro_sf"/>
</dbReference>
<dbReference type="AlphaFoldDB" id="A0AB34K2H3"/>
<dbReference type="EMBL" id="JBGBPQ010000003">
    <property type="protein sequence ID" value="KAL1527393.1"/>
    <property type="molecule type" value="Genomic_DNA"/>
</dbReference>
<keyword evidence="2" id="KW-1185">Reference proteome</keyword>
<evidence type="ECO:0000313" key="2">
    <source>
        <dbReference type="Proteomes" id="UP001515480"/>
    </source>
</evidence>
<evidence type="ECO:0000313" key="1">
    <source>
        <dbReference type="EMBL" id="KAL1527393.1"/>
    </source>
</evidence>
<dbReference type="Gene3D" id="3.40.50.1110">
    <property type="entry name" value="SGNH hydrolase"/>
    <property type="match status" value="1"/>
</dbReference>
<sequence length="436" mass="46309">MAEACVLHAAPQRPVLIGVLGTSLSWGADLSNRTEQAWPFVLQRLLRQQPQFRNVWVVNGAMRASSADFAALCFDAMFGPEWTDASGAARGPRLDLALLEYNWSSSPAQIAALIDALHARAVPAIGVLYVHPVNVHRVKTLRHDPTPDKGADAAGRYDDFARVFARYGVPWLNTSAINRKLGWRAVIGPLLSAAHITAEAHAALASELLALVHRQCSSLHEQLAPRGAAPLASRRALRGAGGRGAADRAAGAPRTSPIALGGVCKIGARSLGSLVVAAESFFPLTAGLGEGRTTGYVAYSRGALLRLAVPKPRVVVGAGATGTTGGFLSLGIERSYRTKATATISCHGCCICAGQQFDAHTSKKYTYLQRTIPKWLYWPSPVLTTDSSSDLEQDCIVEVLLADITNGSRLFVKALTFSPPRAGNKSVSVGTLYSLP</sequence>
<accession>A0AB34K2H3</accession>
<dbReference type="Proteomes" id="UP001515480">
    <property type="component" value="Unassembled WGS sequence"/>
</dbReference>
<organism evidence="1 2">
    <name type="scientific">Prymnesium parvum</name>
    <name type="common">Toxic golden alga</name>
    <dbReference type="NCBI Taxonomy" id="97485"/>
    <lineage>
        <taxon>Eukaryota</taxon>
        <taxon>Haptista</taxon>
        <taxon>Haptophyta</taxon>
        <taxon>Prymnesiophyceae</taxon>
        <taxon>Prymnesiales</taxon>
        <taxon>Prymnesiaceae</taxon>
        <taxon>Prymnesium</taxon>
    </lineage>
</organism>
<comment type="caution">
    <text evidence="1">The sequence shown here is derived from an EMBL/GenBank/DDBJ whole genome shotgun (WGS) entry which is preliminary data.</text>
</comment>